<evidence type="ECO:0000256" key="4">
    <source>
        <dbReference type="ARBA" id="ARBA00023235"/>
    </source>
</evidence>
<dbReference type="EC" id="5.4.2.11" evidence="2"/>
<dbReference type="SMART" id="SM00855">
    <property type="entry name" value="PGAM"/>
    <property type="match status" value="1"/>
</dbReference>
<dbReference type="InterPro" id="IPR005952">
    <property type="entry name" value="Phosphogly_mut1"/>
</dbReference>
<evidence type="ECO:0000256" key="2">
    <source>
        <dbReference type="ARBA" id="ARBA00012028"/>
    </source>
</evidence>
<keyword evidence="6" id="KW-1185">Reference proteome</keyword>
<dbReference type="Pfam" id="PF00300">
    <property type="entry name" value="His_Phos_1"/>
    <property type="match status" value="1"/>
</dbReference>
<accession>A0ABX2I8P1</accession>
<comment type="similarity">
    <text evidence="1">Belongs to the phosphoglycerate mutase family. BPG-dependent PGAM subfamily.</text>
</comment>
<keyword evidence="3" id="KW-0324">Glycolysis</keyword>
<evidence type="ECO:0000256" key="3">
    <source>
        <dbReference type="ARBA" id="ARBA00023152"/>
    </source>
</evidence>
<evidence type="ECO:0000256" key="1">
    <source>
        <dbReference type="ARBA" id="ARBA00006717"/>
    </source>
</evidence>
<proteinExistence type="inferred from homology"/>
<protein>
    <recommendedName>
        <fullName evidence="2">phosphoglycerate mutase (2,3-diphosphoglycerate-dependent)</fullName>
        <ecNumber evidence="2">5.4.2.11</ecNumber>
    </recommendedName>
</protein>
<dbReference type="PROSITE" id="PS00175">
    <property type="entry name" value="PG_MUTASE"/>
    <property type="match status" value="1"/>
</dbReference>
<dbReference type="EMBL" id="JAAITA010000016">
    <property type="protein sequence ID" value="NSJ86801.1"/>
    <property type="molecule type" value="Genomic_DNA"/>
</dbReference>
<dbReference type="CDD" id="cd07067">
    <property type="entry name" value="HP_PGM_like"/>
    <property type="match status" value="1"/>
</dbReference>
<name>A0ABX2I8P1_BLAHA</name>
<dbReference type="PANTHER" id="PTHR11931">
    <property type="entry name" value="PHOSPHOGLYCERATE MUTASE"/>
    <property type="match status" value="1"/>
</dbReference>
<dbReference type="Gene3D" id="3.40.50.1240">
    <property type="entry name" value="Phosphoglycerate mutase-like"/>
    <property type="match status" value="1"/>
</dbReference>
<reference evidence="5 6" key="1">
    <citation type="journal article" date="2020" name="Cell Host Microbe">
        <title>Functional and Genomic Variation between Human-Derived Isolates of Lachnospiraceae Reveals Inter- and Intra-Species Diversity.</title>
        <authorList>
            <person name="Sorbara M.T."/>
            <person name="Littmann E.R."/>
            <person name="Fontana E."/>
            <person name="Moody T.U."/>
            <person name="Kohout C.E."/>
            <person name="Gjonbalaj M."/>
            <person name="Eaton V."/>
            <person name="Seok R."/>
            <person name="Leiner I.M."/>
            <person name="Pamer E.G."/>
        </authorList>
    </citation>
    <scope>NUCLEOTIDE SEQUENCE [LARGE SCALE GENOMIC DNA]</scope>
    <source>
        <strain evidence="5 6">MSK.15.26</strain>
    </source>
</reference>
<dbReference type="InterPro" id="IPR029033">
    <property type="entry name" value="His_PPase_superfam"/>
</dbReference>
<dbReference type="Proteomes" id="UP000822142">
    <property type="component" value="Unassembled WGS sequence"/>
</dbReference>
<dbReference type="InterPro" id="IPR013078">
    <property type="entry name" value="His_Pase_superF_clade-1"/>
</dbReference>
<evidence type="ECO:0000313" key="6">
    <source>
        <dbReference type="Proteomes" id="UP000822142"/>
    </source>
</evidence>
<organism evidence="5 6">
    <name type="scientific">Blautia hansenii</name>
    <name type="common">Ruminococcus hansenii</name>
    <dbReference type="NCBI Taxonomy" id="1322"/>
    <lineage>
        <taxon>Bacteria</taxon>
        <taxon>Bacillati</taxon>
        <taxon>Bacillota</taxon>
        <taxon>Clostridia</taxon>
        <taxon>Lachnospirales</taxon>
        <taxon>Lachnospiraceae</taxon>
        <taxon>Blautia</taxon>
    </lineage>
</organism>
<evidence type="ECO:0000313" key="5">
    <source>
        <dbReference type="EMBL" id="NSJ86801.1"/>
    </source>
</evidence>
<dbReference type="SUPFAM" id="SSF53254">
    <property type="entry name" value="Phosphoglycerate mutase-like"/>
    <property type="match status" value="1"/>
</dbReference>
<keyword evidence="4" id="KW-0413">Isomerase</keyword>
<dbReference type="RefSeq" id="WP_173749800.1">
    <property type="nucleotide sequence ID" value="NZ_JAAITA010000016.1"/>
</dbReference>
<gene>
    <name evidence="5" type="ORF">G5A70_11590</name>
</gene>
<comment type="caution">
    <text evidence="5">The sequence shown here is derived from an EMBL/GenBank/DDBJ whole genome shotgun (WGS) entry which is preliminary data.</text>
</comment>
<sequence length="203" mass="23380">MKLYIIRHGETEWNVQKRLQGVSDTNLNEKGIEMAKQTAEALKEIPFACCFTSPLKRAKDTAMYILRDRQVPVYEDARIREISFGEWEGRESALLPQDMLDNFFHHIEVYQAPKGGEEIVQACARAKDFWKELTAREDLQDKTILITAHGCMVRALLQNVYEDAGIENFWHGCVPPNCCANIVEIKENKAILLAEDVVYYNRI</sequence>
<dbReference type="InterPro" id="IPR001345">
    <property type="entry name" value="PG/BPGM_mutase_AS"/>
</dbReference>